<dbReference type="SUPFAM" id="SSF55729">
    <property type="entry name" value="Acyl-CoA N-acyltransferases (Nat)"/>
    <property type="match status" value="1"/>
</dbReference>
<dbReference type="EMBL" id="MFVU01000027">
    <property type="protein sequence ID" value="OGJ01392.1"/>
    <property type="molecule type" value="Genomic_DNA"/>
</dbReference>
<dbReference type="InterPro" id="IPR016181">
    <property type="entry name" value="Acyl_CoA_acyltransferase"/>
</dbReference>
<reference evidence="1 2" key="1">
    <citation type="journal article" date="2016" name="Nat. Commun.">
        <title>Thousands of microbial genomes shed light on interconnected biogeochemical processes in an aquifer system.</title>
        <authorList>
            <person name="Anantharaman K."/>
            <person name="Brown C.T."/>
            <person name="Hug L.A."/>
            <person name="Sharon I."/>
            <person name="Castelle C.J."/>
            <person name="Probst A.J."/>
            <person name="Thomas B.C."/>
            <person name="Singh A."/>
            <person name="Wilkins M.J."/>
            <person name="Karaoz U."/>
            <person name="Brodie E.L."/>
            <person name="Williams K.H."/>
            <person name="Hubbard S.S."/>
            <person name="Banfield J.F."/>
        </authorList>
    </citation>
    <scope>NUCLEOTIDE SEQUENCE [LARGE SCALE GENOMIC DNA]</scope>
</reference>
<sequence length="188" mass="21882">MELPLPIYESYKIGEQDDFNIVVGLDKNLVAQLEKYSLDETDTELQKNTGDLARFGRGSYEDWYKKDRTPFALMHKNTNALAALVWFGPKPLGKKSMKFEGTEEVKTESNWHTISFRSYPPFRGTGIMKNFSNFVLDFYKKEFPNVLFWTGTDSRNEPFKKLMFSLDFKPNEDASDLNSNWLVMTKKV</sequence>
<organism evidence="1 2">
    <name type="scientific">Candidatus Nomurabacteria bacterium RIFCSPLOWO2_12_FULL_44_11</name>
    <dbReference type="NCBI Taxonomy" id="1801796"/>
    <lineage>
        <taxon>Bacteria</taxon>
        <taxon>Candidatus Nomuraibacteriota</taxon>
    </lineage>
</organism>
<proteinExistence type="predicted"/>
<comment type="caution">
    <text evidence="1">The sequence shown here is derived from an EMBL/GenBank/DDBJ whole genome shotgun (WGS) entry which is preliminary data.</text>
</comment>
<evidence type="ECO:0000313" key="2">
    <source>
        <dbReference type="Proteomes" id="UP000178645"/>
    </source>
</evidence>
<name>A0A1F6Y4X0_9BACT</name>
<evidence type="ECO:0008006" key="3">
    <source>
        <dbReference type="Google" id="ProtNLM"/>
    </source>
</evidence>
<evidence type="ECO:0000313" key="1">
    <source>
        <dbReference type="EMBL" id="OGJ01392.1"/>
    </source>
</evidence>
<dbReference type="Proteomes" id="UP000178645">
    <property type="component" value="Unassembled WGS sequence"/>
</dbReference>
<protein>
    <recommendedName>
        <fullName evidence="3">N-acetyltransferase domain-containing protein</fullName>
    </recommendedName>
</protein>
<gene>
    <name evidence="1" type="ORF">A3G53_02425</name>
</gene>
<dbReference type="Gene3D" id="3.40.630.30">
    <property type="match status" value="1"/>
</dbReference>
<dbReference type="AlphaFoldDB" id="A0A1F6Y4X0"/>
<accession>A0A1F6Y4X0</accession>